<organism evidence="3 4">
    <name type="scientific">Candidatus Desulfacyla euxinica</name>
    <dbReference type="NCBI Taxonomy" id="2841693"/>
    <lineage>
        <taxon>Bacteria</taxon>
        <taxon>Deltaproteobacteria</taxon>
        <taxon>Candidatus Desulfacyla</taxon>
    </lineage>
</organism>
<comment type="caution">
    <text evidence="3">The sequence shown here is derived from an EMBL/GenBank/DDBJ whole genome shotgun (WGS) entry which is preliminary data.</text>
</comment>
<dbReference type="GO" id="GO:0000160">
    <property type="term" value="P:phosphorelay signal transduction system"/>
    <property type="evidence" value="ECO:0007669"/>
    <property type="project" value="InterPro"/>
</dbReference>
<feature type="modified residue" description="4-aspartylphosphate" evidence="1">
    <location>
        <position position="65"/>
    </location>
</feature>
<sequence length="154" mass="17558">MQIKPIEILLVEDNPGDIRLTQEGLKEGKVWNNLHVAMDGEEAMAFLNKEEKYADMPKPDLILLDLNLPKKDGQEVLAEIKADEKLKRIPVVILTTSEADEDILRSYDLHANCYITKPVDLPRFMTVVKAIDDFWFSVVKLPDDRERGPLESNA</sequence>
<evidence type="ECO:0000259" key="2">
    <source>
        <dbReference type="PROSITE" id="PS50110"/>
    </source>
</evidence>
<dbReference type="SUPFAM" id="SSF52172">
    <property type="entry name" value="CheY-like"/>
    <property type="match status" value="1"/>
</dbReference>
<dbReference type="InterPro" id="IPR001789">
    <property type="entry name" value="Sig_transdc_resp-reg_receiver"/>
</dbReference>
<dbReference type="EMBL" id="JACNJD010000342">
    <property type="protein sequence ID" value="MBC8179072.1"/>
    <property type="molecule type" value="Genomic_DNA"/>
</dbReference>
<dbReference type="InterPro" id="IPR052893">
    <property type="entry name" value="TCS_response_regulator"/>
</dbReference>
<protein>
    <submittedName>
        <fullName evidence="3">Response regulator</fullName>
    </submittedName>
</protein>
<reference evidence="3 4" key="1">
    <citation type="submission" date="2020-08" db="EMBL/GenBank/DDBJ databases">
        <title>Bridging the membrane lipid divide: bacteria of the FCB group superphylum have the potential to synthesize archaeal ether lipids.</title>
        <authorList>
            <person name="Villanueva L."/>
            <person name="Von Meijenfeldt F.A.B."/>
            <person name="Westbye A.B."/>
            <person name="Yadav S."/>
            <person name="Hopmans E.C."/>
            <person name="Dutilh B.E."/>
            <person name="Sinninghe Damste J.S."/>
        </authorList>
    </citation>
    <scope>NUCLEOTIDE SEQUENCE [LARGE SCALE GENOMIC DNA]</scope>
    <source>
        <strain evidence="3">NIOZ-UU27</strain>
    </source>
</reference>
<dbReference type="InterPro" id="IPR011006">
    <property type="entry name" value="CheY-like_superfamily"/>
</dbReference>
<dbReference type="PANTHER" id="PTHR44520">
    <property type="entry name" value="RESPONSE REGULATOR RCP1-RELATED"/>
    <property type="match status" value="1"/>
</dbReference>
<feature type="domain" description="Response regulatory" evidence="2">
    <location>
        <begin position="7"/>
        <end position="132"/>
    </location>
</feature>
<dbReference type="SMART" id="SM00448">
    <property type="entry name" value="REC"/>
    <property type="match status" value="1"/>
</dbReference>
<accession>A0A8J6N1C4</accession>
<dbReference type="PANTHER" id="PTHR44520:SF2">
    <property type="entry name" value="RESPONSE REGULATOR RCP1"/>
    <property type="match status" value="1"/>
</dbReference>
<dbReference type="CDD" id="cd17557">
    <property type="entry name" value="REC_Rcp-like"/>
    <property type="match status" value="1"/>
</dbReference>
<evidence type="ECO:0000313" key="4">
    <source>
        <dbReference type="Proteomes" id="UP000650524"/>
    </source>
</evidence>
<proteinExistence type="predicted"/>
<name>A0A8J6N1C4_9DELT</name>
<keyword evidence="1" id="KW-0597">Phosphoprotein</keyword>
<evidence type="ECO:0000313" key="3">
    <source>
        <dbReference type="EMBL" id="MBC8179072.1"/>
    </source>
</evidence>
<dbReference type="Pfam" id="PF00072">
    <property type="entry name" value="Response_reg"/>
    <property type="match status" value="1"/>
</dbReference>
<evidence type="ECO:0000256" key="1">
    <source>
        <dbReference type="PROSITE-ProRule" id="PRU00169"/>
    </source>
</evidence>
<gene>
    <name evidence="3" type="ORF">H8E19_16835</name>
</gene>
<dbReference type="AlphaFoldDB" id="A0A8J6N1C4"/>
<dbReference type="PROSITE" id="PS50110">
    <property type="entry name" value="RESPONSE_REGULATORY"/>
    <property type="match status" value="1"/>
</dbReference>
<dbReference type="Proteomes" id="UP000650524">
    <property type="component" value="Unassembled WGS sequence"/>
</dbReference>
<dbReference type="Gene3D" id="3.40.50.2300">
    <property type="match status" value="1"/>
</dbReference>